<feature type="compositionally biased region" description="Low complexity" evidence="1">
    <location>
        <begin position="164"/>
        <end position="180"/>
    </location>
</feature>
<dbReference type="PANTHER" id="PTHR21180:SF32">
    <property type="entry name" value="ENDONUCLEASE_EXONUCLEASE_PHOSPHATASE FAMILY DOMAIN-CONTAINING PROTEIN 1"/>
    <property type="match status" value="1"/>
</dbReference>
<feature type="region of interest" description="Disordered" evidence="1">
    <location>
        <begin position="155"/>
        <end position="180"/>
    </location>
</feature>
<keyword evidence="5" id="KW-1185">Reference proteome</keyword>
<dbReference type="PANTHER" id="PTHR21180">
    <property type="entry name" value="ENDONUCLEASE/EXONUCLEASE/PHOSPHATASE FAMILY DOMAIN-CONTAINING PROTEIN 1"/>
    <property type="match status" value="1"/>
</dbReference>
<dbReference type="GO" id="GO:0015627">
    <property type="term" value="C:type II protein secretion system complex"/>
    <property type="evidence" value="ECO:0007669"/>
    <property type="project" value="TreeGrafter"/>
</dbReference>
<dbReference type="Pfam" id="PF12836">
    <property type="entry name" value="HHH_3"/>
    <property type="match status" value="1"/>
</dbReference>
<feature type="compositionally biased region" description="Low complexity" evidence="1">
    <location>
        <begin position="73"/>
        <end position="86"/>
    </location>
</feature>
<protein>
    <submittedName>
        <fullName evidence="4">Competence protein ComEA</fullName>
    </submittedName>
</protein>
<dbReference type="SUPFAM" id="SSF47781">
    <property type="entry name" value="RuvA domain 2-like"/>
    <property type="match status" value="1"/>
</dbReference>
<evidence type="ECO:0000256" key="2">
    <source>
        <dbReference type="SAM" id="Phobius"/>
    </source>
</evidence>
<dbReference type="Gene3D" id="1.10.150.320">
    <property type="entry name" value="Photosystem II 12 kDa extrinsic protein"/>
    <property type="match status" value="1"/>
</dbReference>
<evidence type="ECO:0000259" key="3">
    <source>
        <dbReference type="SMART" id="SM00278"/>
    </source>
</evidence>
<evidence type="ECO:0000313" key="4">
    <source>
        <dbReference type="EMBL" id="NYD70808.1"/>
    </source>
</evidence>
<dbReference type="AlphaFoldDB" id="A0A852SPK5"/>
<dbReference type="InterPro" id="IPR051675">
    <property type="entry name" value="Endo/Exo/Phosphatase_dom_1"/>
</dbReference>
<dbReference type="Pfam" id="PF10531">
    <property type="entry name" value="SLBB"/>
    <property type="match status" value="1"/>
</dbReference>
<dbReference type="EMBL" id="JACCBM010000001">
    <property type="protein sequence ID" value="NYD70808.1"/>
    <property type="molecule type" value="Genomic_DNA"/>
</dbReference>
<feature type="transmembrane region" description="Helical" evidence="2">
    <location>
        <begin position="20"/>
        <end position="44"/>
    </location>
</feature>
<accession>A0A852SPK5</accession>
<dbReference type="GO" id="GO:0006281">
    <property type="term" value="P:DNA repair"/>
    <property type="evidence" value="ECO:0007669"/>
    <property type="project" value="InterPro"/>
</dbReference>
<dbReference type="InterPro" id="IPR003583">
    <property type="entry name" value="Hlx-hairpin-Hlx_DNA-bd_motif"/>
</dbReference>
<sequence length="245" mass="23467">MSLPAAPPPSSSASSPSVRVRVGVGAAVVLVVAALVASVLVTALTPVGATTVVPDARAAGSSSPSPAPPLPGAGPSSTASSSSLSEPVPPAAPALLVHVLGAVASPGVYELGAGSRVVDGVAAAGGFAPSADSASVNLARPLVDGEQLRVLAVGEAPAPPLPGTPAGASSGSAAPSGGASAPSLVNLNSATEIDLDTLPRIGPAMATRIVAYRDANGPFASIDDLLQIPGIGDKTLESLRPLLTL</sequence>
<keyword evidence="2" id="KW-0812">Transmembrane</keyword>
<feature type="region of interest" description="Disordered" evidence="1">
    <location>
        <begin position="56"/>
        <end position="87"/>
    </location>
</feature>
<dbReference type="SMART" id="SM00278">
    <property type="entry name" value="HhH1"/>
    <property type="match status" value="2"/>
</dbReference>
<dbReference type="Gene3D" id="3.10.560.10">
    <property type="entry name" value="Outer membrane lipoprotein wza domain like"/>
    <property type="match status" value="1"/>
</dbReference>
<feature type="domain" description="Helix-hairpin-helix DNA-binding motif class 1" evidence="3">
    <location>
        <begin position="223"/>
        <end position="242"/>
    </location>
</feature>
<evidence type="ECO:0000313" key="5">
    <source>
        <dbReference type="Proteomes" id="UP000549913"/>
    </source>
</evidence>
<organism evidence="4 5">
    <name type="scientific">Herbiconiux flava</name>
    <dbReference type="NCBI Taxonomy" id="881268"/>
    <lineage>
        <taxon>Bacteria</taxon>
        <taxon>Bacillati</taxon>
        <taxon>Actinomycetota</taxon>
        <taxon>Actinomycetes</taxon>
        <taxon>Micrococcales</taxon>
        <taxon>Microbacteriaceae</taxon>
        <taxon>Herbiconiux</taxon>
    </lineage>
</organism>
<gene>
    <name evidence="4" type="ORF">BJ984_001966</name>
</gene>
<keyword evidence="2" id="KW-0472">Membrane</keyword>
<dbReference type="InterPro" id="IPR010994">
    <property type="entry name" value="RuvA_2-like"/>
</dbReference>
<dbReference type="GO" id="GO:0015628">
    <property type="term" value="P:protein secretion by the type II secretion system"/>
    <property type="evidence" value="ECO:0007669"/>
    <property type="project" value="TreeGrafter"/>
</dbReference>
<feature type="domain" description="Helix-hairpin-helix DNA-binding motif class 1" evidence="3">
    <location>
        <begin position="193"/>
        <end position="212"/>
    </location>
</feature>
<dbReference type="InterPro" id="IPR019554">
    <property type="entry name" value="Soluble_ligand-bd"/>
</dbReference>
<dbReference type="Proteomes" id="UP000549913">
    <property type="component" value="Unassembled WGS sequence"/>
</dbReference>
<dbReference type="GO" id="GO:0003677">
    <property type="term" value="F:DNA binding"/>
    <property type="evidence" value="ECO:0007669"/>
    <property type="project" value="InterPro"/>
</dbReference>
<reference evidence="4 5" key="1">
    <citation type="submission" date="2020-07" db="EMBL/GenBank/DDBJ databases">
        <title>Sequencing the genomes of 1000 actinobacteria strains.</title>
        <authorList>
            <person name="Klenk H.-P."/>
        </authorList>
    </citation>
    <scope>NUCLEOTIDE SEQUENCE [LARGE SCALE GENOMIC DNA]</scope>
    <source>
        <strain evidence="4 5">DSM 26474</strain>
    </source>
</reference>
<keyword evidence="2" id="KW-1133">Transmembrane helix</keyword>
<evidence type="ECO:0000256" key="1">
    <source>
        <dbReference type="SAM" id="MobiDB-lite"/>
    </source>
</evidence>
<proteinExistence type="predicted"/>
<name>A0A852SPK5_9MICO</name>
<dbReference type="RefSeq" id="WP_179547876.1">
    <property type="nucleotide sequence ID" value="NZ_BSEW01000001.1"/>
</dbReference>
<comment type="caution">
    <text evidence="4">The sequence shown here is derived from an EMBL/GenBank/DDBJ whole genome shotgun (WGS) entry which is preliminary data.</text>
</comment>